<dbReference type="PANTHER" id="PTHR35564">
    <property type="match status" value="1"/>
</dbReference>
<dbReference type="Proteomes" id="UP000184222">
    <property type="component" value="Chromosome"/>
</dbReference>
<evidence type="ECO:0008006" key="3">
    <source>
        <dbReference type="Google" id="ProtNLM"/>
    </source>
</evidence>
<proteinExistence type="predicted"/>
<dbReference type="RefSeq" id="WP_072712934.1">
    <property type="nucleotide sequence ID" value="NZ_CP016796.1"/>
</dbReference>
<keyword evidence="2" id="KW-1185">Reference proteome</keyword>
<evidence type="ECO:0000313" key="2">
    <source>
        <dbReference type="Proteomes" id="UP000184222"/>
    </source>
</evidence>
<dbReference type="AlphaFoldDB" id="A0A1L4BTN1"/>
<protein>
    <recommendedName>
        <fullName evidence="3">Type VI secretion protein</fullName>
    </recommendedName>
</protein>
<dbReference type="OrthoDB" id="1523296at2"/>
<evidence type="ECO:0000313" key="1">
    <source>
        <dbReference type="EMBL" id="API87212.1"/>
    </source>
</evidence>
<accession>A0A1L4BTN1</accession>
<gene>
    <name evidence="1" type="ORF">F7310_07485</name>
</gene>
<name>A0A1L4BTN1_9GAMM</name>
<dbReference type="NCBIfam" id="TIGR03347">
    <property type="entry name" value="VI_chp_1"/>
    <property type="match status" value="1"/>
</dbReference>
<dbReference type="KEGG" id="frx:F7310_07485"/>
<dbReference type="STRING" id="573570.F7310_07485"/>
<dbReference type="PANTHER" id="PTHR35564:SF3">
    <property type="entry name" value="TYPE VI SECRETION SYSTEM BASEPLATE SUBUNIT TSSG"/>
    <property type="match status" value="1"/>
</dbReference>
<dbReference type="InterPro" id="IPR010732">
    <property type="entry name" value="T6SS_TssG-like"/>
</dbReference>
<dbReference type="EMBL" id="CP016796">
    <property type="protein sequence ID" value="API87212.1"/>
    <property type="molecule type" value="Genomic_DNA"/>
</dbReference>
<dbReference type="Pfam" id="PF06996">
    <property type="entry name" value="T6SS_TssG"/>
    <property type="match status" value="1"/>
</dbReference>
<reference evidence="1 2" key="1">
    <citation type="journal article" date="2016" name="Appl. Environ. Microbiol.">
        <title>Whole genome relationships among Francisella bacteria of diverse origin define new species and provide specific regions for detection.</title>
        <authorList>
            <person name="Challacombe J.F."/>
            <person name="Petersen J.M."/>
            <person name="Gallegos-Graves V."/>
            <person name="Hodge D."/>
            <person name="Pillai S."/>
            <person name="Kuske C.R."/>
        </authorList>
    </citation>
    <scope>NUCLEOTIDE SEQUENCE [LARGE SCALE GENOMIC DNA]</scope>
    <source>
        <strain evidence="2">TX07-7310</strain>
    </source>
</reference>
<organism evidence="1 2">
    <name type="scientific">Francisella uliginis</name>
    <dbReference type="NCBI Taxonomy" id="573570"/>
    <lineage>
        <taxon>Bacteria</taxon>
        <taxon>Pseudomonadati</taxon>
        <taxon>Pseudomonadota</taxon>
        <taxon>Gammaproteobacteria</taxon>
        <taxon>Thiotrichales</taxon>
        <taxon>Francisellaceae</taxon>
        <taxon>Francisella</taxon>
    </lineage>
</organism>
<sequence length="324" mass="37749">MASNDEQRIFREIELFVSNSYKYNFYQAIRWLNGISGIAKKIGMPALDIKVTPHLSLEFAGNDIKSISFDKSKYQIEIVVTFMGLYGTVSPLPTFYTENLIVEVNDSVTVNKDFLDIFHQVFYKKIYSIWLKYKLNLMTYENKSPSYIEKTYSLVGLGDKTLRKLVPNSIGLVRYAGLFSKRSRSLKGLQIMLRDYFNLDMRISNFKTIQYLSDEQYVSLGYKNSSLGSDIYLGSYVKDFFSSIKIDILNISANDLASFNYGGENLRKLGFLVKFYCYSRVRCFVRLHISKDELKKTQKELILGVNSWFDSQENEFYKTKYFMI</sequence>